<reference evidence="1" key="1">
    <citation type="journal article" date="2021" name="Genome Biol. Evol.">
        <title>A High-Quality Reference Genome for a Parasitic Bivalve with Doubly Uniparental Inheritance (Bivalvia: Unionida).</title>
        <authorList>
            <person name="Smith C.H."/>
        </authorList>
    </citation>
    <scope>NUCLEOTIDE SEQUENCE</scope>
    <source>
        <strain evidence="1">CHS0354</strain>
    </source>
</reference>
<dbReference type="SUPFAM" id="SSF101898">
    <property type="entry name" value="NHL repeat"/>
    <property type="match status" value="1"/>
</dbReference>
<reference evidence="1" key="2">
    <citation type="journal article" date="2021" name="Genome Biol. Evol.">
        <title>Developing a high-quality reference genome for a parasitic bivalve with doubly uniparental inheritance (Bivalvia: Unionida).</title>
        <authorList>
            <person name="Smith C.H."/>
        </authorList>
    </citation>
    <scope>NUCLEOTIDE SEQUENCE</scope>
    <source>
        <strain evidence="1">CHS0354</strain>
        <tissue evidence="1">Mantle</tissue>
    </source>
</reference>
<gene>
    <name evidence="1" type="ORF">CHS0354_007391</name>
</gene>
<name>A0AAE0TE48_9BIVA</name>
<organism evidence="1 2">
    <name type="scientific">Potamilus streckersoni</name>
    <dbReference type="NCBI Taxonomy" id="2493646"/>
    <lineage>
        <taxon>Eukaryota</taxon>
        <taxon>Metazoa</taxon>
        <taxon>Spiralia</taxon>
        <taxon>Lophotrochozoa</taxon>
        <taxon>Mollusca</taxon>
        <taxon>Bivalvia</taxon>
        <taxon>Autobranchia</taxon>
        <taxon>Heteroconchia</taxon>
        <taxon>Palaeoheterodonta</taxon>
        <taxon>Unionida</taxon>
        <taxon>Unionoidea</taxon>
        <taxon>Unionidae</taxon>
        <taxon>Ambleminae</taxon>
        <taxon>Lampsilini</taxon>
        <taxon>Potamilus</taxon>
    </lineage>
</organism>
<protein>
    <submittedName>
        <fullName evidence="1">Uncharacterized protein</fullName>
    </submittedName>
</protein>
<sequence length="434" mass="50110">MLIALKQKFAILQQIRNLKSELHVQLRKLEDDLIVSLEGNHKSEDLNLQNQEARCHSLITAIENDLTQYDLVMTHGSEAQKVIMLHNMEKNQNRYLEVMSEYKKDIRDVKIGLNINTRLTDLITELKRFGLINVTRTKHDFPSCHIITQSQQNVKAVFGSTGTPLKNRKAVKVSEFCVKVREDKISCHITDILTLQGAKHILVDRANSKIKVYGEHFQFQESRTIQENPWNACILKDSEIAVTVPNINTILVIGIGNKMRKIREIKTRLQCWGIAVVKDQLVITTYTNDSSVLILDMTGKEIRTVRPDNYQSEKLLSPWYANINKSETIIYVSYSYVNKMVAYNTSWNALFTYTNQDMNYAGGIDTDREGNIYLCGYNSYNVQQISADGNLIKTLITKREDKIKPRTLRFCRDLDRFIVAYYNCDIIEVYDMCD</sequence>
<dbReference type="AlphaFoldDB" id="A0AAE0TE48"/>
<evidence type="ECO:0000313" key="2">
    <source>
        <dbReference type="Proteomes" id="UP001195483"/>
    </source>
</evidence>
<keyword evidence="2" id="KW-1185">Reference proteome</keyword>
<dbReference type="EMBL" id="JAEAOA010000507">
    <property type="protein sequence ID" value="KAK3608727.1"/>
    <property type="molecule type" value="Genomic_DNA"/>
</dbReference>
<proteinExistence type="predicted"/>
<dbReference type="Proteomes" id="UP001195483">
    <property type="component" value="Unassembled WGS sequence"/>
</dbReference>
<comment type="caution">
    <text evidence="1">The sequence shown here is derived from an EMBL/GenBank/DDBJ whole genome shotgun (WGS) entry which is preliminary data.</text>
</comment>
<dbReference type="InterPro" id="IPR011042">
    <property type="entry name" value="6-blade_b-propeller_TolB-like"/>
</dbReference>
<dbReference type="Gene3D" id="2.120.10.30">
    <property type="entry name" value="TolB, C-terminal domain"/>
    <property type="match status" value="1"/>
</dbReference>
<accession>A0AAE0TE48</accession>
<evidence type="ECO:0000313" key="1">
    <source>
        <dbReference type="EMBL" id="KAK3608727.1"/>
    </source>
</evidence>
<reference evidence="1" key="3">
    <citation type="submission" date="2023-05" db="EMBL/GenBank/DDBJ databases">
        <authorList>
            <person name="Smith C.H."/>
        </authorList>
    </citation>
    <scope>NUCLEOTIDE SEQUENCE</scope>
    <source>
        <strain evidence="1">CHS0354</strain>
        <tissue evidence="1">Mantle</tissue>
    </source>
</reference>